<gene>
    <name evidence="3" type="ORF">CDQ84_08195</name>
</gene>
<evidence type="ECO:0000313" key="4">
    <source>
        <dbReference type="Proteomes" id="UP000236151"/>
    </source>
</evidence>
<keyword evidence="1" id="KW-0472">Membrane</keyword>
<dbReference type="Pfam" id="PF01636">
    <property type="entry name" value="APH"/>
    <property type="match status" value="1"/>
</dbReference>
<name>A0A2K2FFK0_9CLOT</name>
<reference evidence="3 4" key="1">
    <citation type="submission" date="2017-06" db="EMBL/GenBank/DDBJ databases">
        <title>Investigating the central metabolism of Clostridium thermosuccinogenes.</title>
        <authorList>
            <person name="Koendjbiharie J.G."/>
            <person name="van Kranenburg R."/>
        </authorList>
    </citation>
    <scope>NUCLEOTIDE SEQUENCE [LARGE SCALE GENOMIC DNA]</scope>
    <source>
        <strain evidence="3 4">DSM 5806</strain>
    </source>
</reference>
<dbReference type="OrthoDB" id="334783at2"/>
<feature type="transmembrane region" description="Helical" evidence="1">
    <location>
        <begin position="254"/>
        <end position="276"/>
    </location>
</feature>
<proteinExistence type="predicted"/>
<sequence>MKSNSEMILSVCKDIPNHESFIRIEAINKGVSGDDKYYVETAQGQRYLLRISSIEFYKRKKAMYDMMGRAASLGVSMSAPVDFGICNSGKNVYQLLTWCDGETADVLLPKLSHAEQYELGIKAGQNLRRIHSIPAPEGLEDWYDRFVSINDERLKAFFNCGVHINGSEAILAFYKENRHLLLGRPQCFIHGDYHNDNLIISPNRDVVVVDWDLIDSLYGDPWSEFNRILLANLVPHFTTGQIHGYFNGEPPEEFWRILALYLSTGALVLVSWAVYVEPSYRDESIQTAINIMNWFDEMRNPVPNWYLREFTP</sequence>
<keyword evidence="1" id="KW-1133">Transmembrane helix</keyword>
<dbReference type="Proteomes" id="UP000236151">
    <property type="component" value="Unassembled WGS sequence"/>
</dbReference>
<dbReference type="PANTHER" id="PTHR41283">
    <property type="entry name" value="AMINOGLYCOSIDE PHOSPHOTRANSFERASE"/>
    <property type="match status" value="1"/>
</dbReference>
<evidence type="ECO:0000259" key="2">
    <source>
        <dbReference type="Pfam" id="PF01636"/>
    </source>
</evidence>
<dbReference type="KEGG" id="cthd:CDO33_09435"/>
<keyword evidence="4" id="KW-1185">Reference proteome</keyword>
<dbReference type="SUPFAM" id="SSF56112">
    <property type="entry name" value="Protein kinase-like (PK-like)"/>
    <property type="match status" value="1"/>
</dbReference>
<keyword evidence="1" id="KW-0812">Transmembrane</keyword>
<dbReference type="InterPro" id="IPR011009">
    <property type="entry name" value="Kinase-like_dom_sf"/>
</dbReference>
<feature type="domain" description="Aminoglycoside phosphotransferase" evidence="2">
    <location>
        <begin position="24"/>
        <end position="250"/>
    </location>
</feature>
<comment type="caution">
    <text evidence="3">The sequence shown here is derived from an EMBL/GenBank/DDBJ whole genome shotgun (WGS) entry which is preliminary data.</text>
</comment>
<dbReference type="EMBL" id="NIOJ01000017">
    <property type="protein sequence ID" value="PNT99553.1"/>
    <property type="molecule type" value="Genomic_DNA"/>
</dbReference>
<dbReference type="AlphaFoldDB" id="A0A2K2FFK0"/>
<dbReference type="Gene3D" id="3.90.1200.10">
    <property type="match status" value="1"/>
</dbReference>
<evidence type="ECO:0000256" key="1">
    <source>
        <dbReference type="SAM" id="Phobius"/>
    </source>
</evidence>
<evidence type="ECO:0000313" key="3">
    <source>
        <dbReference type="EMBL" id="PNT99553.1"/>
    </source>
</evidence>
<dbReference type="InterPro" id="IPR002575">
    <property type="entry name" value="Aminoglycoside_PTrfase"/>
</dbReference>
<organism evidence="3 4">
    <name type="scientific">Clostridium thermosuccinogenes</name>
    <dbReference type="NCBI Taxonomy" id="84032"/>
    <lineage>
        <taxon>Bacteria</taxon>
        <taxon>Bacillati</taxon>
        <taxon>Bacillota</taxon>
        <taxon>Clostridia</taxon>
        <taxon>Eubacteriales</taxon>
        <taxon>Clostridiaceae</taxon>
        <taxon>Clostridium</taxon>
    </lineage>
</organism>
<protein>
    <recommendedName>
        <fullName evidence="2">Aminoglycoside phosphotransferase domain-containing protein</fullName>
    </recommendedName>
</protein>
<dbReference type="RefSeq" id="WP_103081250.1">
    <property type="nucleotide sequence ID" value="NZ_CP021850.1"/>
</dbReference>
<dbReference type="PANTHER" id="PTHR41283:SF1">
    <property type="entry name" value="AMINOGLYCOSIDE PHOSPHOTRANSFERASE DOMAIN-CONTAINING PROTEIN"/>
    <property type="match status" value="1"/>
</dbReference>
<accession>A0A2K2FFK0</accession>